<evidence type="ECO:0008006" key="4">
    <source>
        <dbReference type="Google" id="ProtNLM"/>
    </source>
</evidence>
<sequence>MSSNLYSAHLKERLKIIHLFGIAIMVGFFGLLFFLNISTTLNTVVVQYLILFMALLISISYLALLLNNTEKIPLGPAWLFVVLNILNSFLVWATGILGSPFIIFYVIIIIISTQLYRYNLGLLQMLISFLGFVIVYTGTLMRIFPYSTILLHSNIGDLYQPPAVVFVYGVIYMALFLYAVFSSSNARTVLFRDCDDPKIDITYQEKIIQELPIGIMVVDWDLNILGANPAASINFPISGTLNKLTDYLSISKLNSRNTILKLVKTCENKQLTWRQSNGEVVPVIVSARLMAAEQKSNSTFVLFLEKA</sequence>
<feature type="transmembrane region" description="Helical" evidence="1">
    <location>
        <begin position="123"/>
        <end position="143"/>
    </location>
</feature>
<protein>
    <recommendedName>
        <fullName evidence="4">PAS domain-containing protein</fullName>
    </recommendedName>
</protein>
<proteinExistence type="predicted"/>
<evidence type="ECO:0000256" key="1">
    <source>
        <dbReference type="SAM" id="Phobius"/>
    </source>
</evidence>
<feature type="transmembrane region" description="Helical" evidence="1">
    <location>
        <begin position="16"/>
        <end position="37"/>
    </location>
</feature>
<reference evidence="2 3" key="1">
    <citation type="journal article" date="2015" name="Nature">
        <title>rRNA introns, odd ribosomes, and small enigmatic genomes across a large radiation of phyla.</title>
        <authorList>
            <person name="Brown C.T."/>
            <person name="Hug L.A."/>
            <person name="Thomas B.C."/>
            <person name="Sharon I."/>
            <person name="Castelle C.J."/>
            <person name="Singh A."/>
            <person name="Wilkins M.J."/>
            <person name="Williams K.H."/>
            <person name="Banfield J.F."/>
        </authorList>
    </citation>
    <scope>NUCLEOTIDE SEQUENCE [LARGE SCALE GENOMIC DNA]</scope>
</reference>
<name>A0A0G0D8B9_9BACT</name>
<evidence type="ECO:0000313" key="3">
    <source>
        <dbReference type="Proteomes" id="UP000034927"/>
    </source>
</evidence>
<keyword evidence="1" id="KW-1133">Transmembrane helix</keyword>
<organism evidence="2 3">
    <name type="scientific">Candidatus Magasanikbacteria bacterium GW2011_GWC2_34_16</name>
    <dbReference type="NCBI Taxonomy" id="1619045"/>
    <lineage>
        <taxon>Bacteria</taxon>
        <taxon>Candidatus Magasanikiibacteriota</taxon>
    </lineage>
</organism>
<feature type="transmembrane region" description="Helical" evidence="1">
    <location>
        <begin position="44"/>
        <end position="66"/>
    </location>
</feature>
<keyword evidence="1" id="KW-0812">Transmembrane</keyword>
<evidence type="ECO:0000313" key="2">
    <source>
        <dbReference type="EMBL" id="KKP59520.1"/>
    </source>
</evidence>
<keyword evidence="1" id="KW-0472">Membrane</keyword>
<dbReference type="AlphaFoldDB" id="A0A0G0D8B9"/>
<comment type="caution">
    <text evidence="2">The sequence shown here is derived from an EMBL/GenBank/DDBJ whole genome shotgun (WGS) entry which is preliminary data.</text>
</comment>
<dbReference type="Proteomes" id="UP000034927">
    <property type="component" value="Unassembled WGS sequence"/>
</dbReference>
<dbReference type="EMBL" id="LBPO01000001">
    <property type="protein sequence ID" value="KKP59520.1"/>
    <property type="molecule type" value="Genomic_DNA"/>
</dbReference>
<feature type="transmembrane region" description="Helical" evidence="1">
    <location>
        <begin position="78"/>
        <end position="111"/>
    </location>
</feature>
<accession>A0A0G0D8B9</accession>
<feature type="transmembrane region" description="Helical" evidence="1">
    <location>
        <begin position="163"/>
        <end position="181"/>
    </location>
</feature>
<gene>
    <name evidence="2" type="ORF">UR53_C0001G0020</name>
</gene>